<accession>A0A075LUT8</accession>
<reference evidence="1 2" key="2">
    <citation type="journal article" date="2015" name="Genome Announc.">
        <title>Complete Genome Sequence of Hyperthermophilic Piezophilic Archaeon Palaeococcus pacificus DY20341T, Isolated from Deep-Sea Hydrothermal Sediments.</title>
        <authorList>
            <person name="Zeng X."/>
            <person name="Jebbar M."/>
            <person name="Shao Z."/>
        </authorList>
    </citation>
    <scope>NUCLEOTIDE SEQUENCE [LARGE SCALE GENOMIC DNA]</scope>
    <source>
        <strain evidence="1 2">DY20341</strain>
    </source>
</reference>
<evidence type="ECO:0000313" key="1">
    <source>
        <dbReference type="EMBL" id="AIF69906.1"/>
    </source>
</evidence>
<proteinExistence type="predicted"/>
<dbReference type="KEGG" id="ppac:PAP_07585"/>
<dbReference type="Proteomes" id="UP000027981">
    <property type="component" value="Chromosome"/>
</dbReference>
<gene>
    <name evidence="1" type="ORF">PAP_07585</name>
</gene>
<sequence length="281" mass="32045">MKSVLIVLGIIVILLVSTAVLGGVAFTKSTRNEVKELFKESDMTKPKVITEEDVQDLPEPVQRYLRYTQIIGKEELNTVRLKQGGYFRMKEDQKWMPITAEQYFRVDSAEFIWIAKVRAAPLLSIHAKDEFVEGKGNLVVKLLGLITVVDAKGNEVDHGELLRFLAECIWFPSAFLNDYITWESIDNTSAKATITYDGVSASAVFHFNEKGEVTRITAKRYMEVDGEFVLEDWEGQIVKYKMFNGVVVPSKVNIIWKLKTGDFCYDQIEIVDIEYNSLSTY</sequence>
<dbReference type="EMBL" id="CP006019">
    <property type="protein sequence ID" value="AIF69906.1"/>
    <property type="molecule type" value="Genomic_DNA"/>
</dbReference>
<protein>
    <submittedName>
        <fullName evidence="1">Uncharacterized protein</fullName>
    </submittedName>
</protein>
<reference evidence="2" key="1">
    <citation type="submission" date="2013-06" db="EMBL/GenBank/DDBJ databases">
        <title>Complete Genome Sequence of Hyperthermophilic Palaeococcus pacificus DY20341T, Isolated from a Deep-Sea Hydrothermal Sediments.</title>
        <authorList>
            <person name="Zeng X."/>
            <person name="Shao Z."/>
        </authorList>
    </citation>
    <scope>NUCLEOTIDE SEQUENCE [LARGE SCALE GENOMIC DNA]</scope>
    <source>
        <strain evidence="2">DY20341</strain>
    </source>
</reference>
<dbReference type="Pfam" id="PF20181">
    <property type="entry name" value="DUF6544"/>
    <property type="match status" value="1"/>
</dbReference>
<organism evidence="1 2">
    <name type="scientific">Palaeococcus pacificus DY20341</name>
    <dbReference type="NCBI Taxonomy" id="1343739"/>
    <lineage>
        <taxon>Archaea</taxon>
        <taxon>Methanobacteriati</taxon>
        <taxon>Methanobacteriota</taxon>
        <taxon>Thermococci</taxon>
        <taxon>Thermococcales</taxon>
        <taxon>Thermococcaceae</taxon>
        <taxon>Palaeococcus</taxon>
    </lineage>
</organism>
<evidence type="ECO:0000313" key="2">
    <source>
        <dbReference type="Proteomes" id="UP000027981"/>
    </source>
</evidence>
<dbReference type="STRING" id="1343739.PAP_07585"/>
<dbReference type="eggNOG" id="arCOG10456">
    <property type="taxonomic scope" value="Archaea"/>
</dbReference>
<dbReference type="HOGENOM" id="CLU_064054_1_0_2"/>
<dbReference type="AlphaFoldDB" id="A0A075LUT8"/>
<name>A0A075LUT8_9EURY</name>
<dbReference type="InterPro" id="IPR046674">
    <property type="entry name" value="DUF6544"/>
</dbReference>
<keyword evidence="2" id="KW-1185">Reference proteome</keyword>